<name>A0A9D1ZI00_9BACE</name>
<accession>A0A9D1ZI00</accession>
<proteinExistence type="predicted"/>
<reference evidence="3" key="2">
    <citation type="submission" date="2021-04" db="EMBL/GenBank/DDBJ databases">
        <authorList>
            <person name="Gilroy R."/>
        </authorList>
    </citation>
    <scope>NUCLEOTIDE SEQUENCE</scope>
    <source>
        <strain evidence="3">Gambia2-208</strain>
    </source>
</reference>
<keyword evidence="3" id="KW-0067">ATP-binding</keyword>
<dbReference type="AlphaFoldDB" id="A0A9D1ZI00"/>
<evidence type="ECO:0000259" key="1">
    <source>
        <dbReference type="Pfam" id="PF13173"/>
    </source>
</evidence>
<protein>
    <submittedName>
        <fullName evidence="3">ATP-binding protein</fullName>
    </submittedName>
</protein>
<dbReference type="EMBL" id="DXCV01000037">
    <property type="protein sequence ID" value="HIY88113.1"/>
    <property type="molecule type" value="Genomic_DNA"/>
</dbReference>
<evidence type="ECO:0000259" key="2">
    <source>
        <dbReference type="Pfam" id="PF13635"/>
    </source>
</evidence>
<dbReference type="InterPro" id="IPR041682">
    <property type="entry name" value="AAA_14"/>
</dbReference>
<dbReference type="PANTHER" id="PTHR33295:SF20">
    <property type="entry name" value="ATPASE"/>
    <property type="match status" value="1"/>
</dbReference>
<sequence>MEIIERPTYLNHIISLLGKGMMLILVGQRRVGKSYMLKLLQSWLTQHKQEAHILYVSKEIHAFSHIRTADDLYTYATTRLPENEENYLLIDEVQDIADYEDALRSLHAENRCQIIATGSNAYIFSSELSTRLSGRYIEIPIHSLTYREFLRFHRLEDTDKSLQGYLRAGGLPGLCHYDIEDENQISDYLQGVYNTIMLRDVIAREEIRNVTFIENLAVFVADNIGKLISVRNITHTLKSQGEKVSENITSTYLRHLCGAFIITPVQRYDIHGKRIFEQNYKYYFADHGLRNLLCGFNLRGSIEKVMENVIYHHLVTQGFKVTVGILRNGEIDFVATRGEQRLYVQAVYLLGADETIAREFGNLQGIRDNYPKYVVSMDPVSGGLPEYPGIIHIHLREFLGTDF</sequence>
<gene>
    <name evidence="3" type="ORF">H9824_05350</name>
</gene>
<organism evidence="3 4">
    <name type="scientific">Candidatus Bacteroides pullicola</name>
    <dbReference type="NCBI Taxonomy" id="2838475"/>
    <lineage>
        <taxon>Bacteria</taxon>
        <taxon>Pseudomonadati</taxon>
        <taxon>Bacteroidota</taxon>
        <taxon>Bacteroidia</taxon>
        <taxon>Bacteroidales</taxon>
        <taxon>Bacteroidaceae</taxon>
        <taxon>Bacteroides</taxon>
    </lineage>
</organism>
<feature type="domain" description="AAA" evidence="1">
    <location>
        <begin position="22"/>
        <end position="150"/>
    </location>
</feature>
<dbReference type="InterPro" id="IPR025420">
    <property type="entry name" value="DUF4143"/>
</dbReference>
<dbReference type="Pfam" id="PF13635">
    <property type="entry name" value="DUF4143"/>
    <property type="match status" value="1"/>
</dbReference>
<dbReference type="Pfam" id="PF13173">
    <property type="entry name" value="AAA_14"/>
    <property type="match status" value="1"/>
</dbReference>
<comment type="caution">
    <text evidence="3">The sequence shown here is derived from an EMBL/GenBank/DDBJ whole genome shotgun (WGS) entry which is preliminary data.</text>
</comment>
<feature type="domain" description="DUF4143" evidence="2">
    <location>
        <begin position="199"/>
        <end position="343"/>
    </location>
</feature>
<evidence type="ECO:0000313" key="4">
    <source>
        <dbReference type="Proteomes" id="UP000886851"/>
    </source>
</evidence>
<reference evidence="3" key="1">
    <citation type="journal article" date="2021" name="PeerJ">
        <title>Extensive microbial diversity within the chicken gut microbiome revealed by metagenomics and culture.</title>
        <authorList>
            <person name="Gilroy R."/>
            <person name="Ravi A."/>
            <person name="Getino M."/>
            <person name="Pursley I."/>
            <person name="Horton D.L."/>
            <person name="Alikhan N.F."/>
            <person name="Baker D."/>
            <person name="Gharbi K."/>
            <person name="Hall N."/>
            <person name="Watson M."/>
            <person name="Adriaenssens E.M."/>
            <person name="Foster-Nyarko E."/>
            <person name="Jarju S."/>
            <person name="Secka A."/>
            <person name="Antonio M."/>
            <person name="Oren A."/>
            <person name="Chaudhuri R.R."/>
            <person name="La Ragione R."/>
            <person name="Hildebrand F."/>
            <person name="Pallen M.J."/>
        </authorList>
    </citation>
    <scope>NUCLEOTIDE SEQUENCE</scope>
    <source>
        <strain evidence="3">Gambia2-208</strain>
    </source>
</reference>
<dbReference type="PANTHER" id="PTHR33295">
    <property type="entry name" value="ATPASE"/>
    <property type="match status" value="1"/>
</dbReference>
<keyword evidence="3" id="KW-0547">Nucleotide-binding</keyword>
<dbReference type="SUPFAM" id="SSF52540">
    <property type="entry name" value="P-loop containing nucleoside triphosphate hydrolases"/>
    <property type="match status" value="1"/>
</dbReference>
<evidence type="ECO:0000313" key="3">
    <source>
        <dbReference type="EMBL" id="HIY88113.1"/>
    </source>
</evidence>
<dbReference type="Proteomes" id="UP000886851">
    <property type="component" value="Unassembled WGS sequence"/>
</dbReference>
<dbReference type="InterPro" id="IPR027417">
    <property type="entry name" value="P-loop_NTPase"/>
</dbReference>
<dbReference type="GO" id="GO:0005524">
    <property type="term" value="F:ATP binding"/>
    <property type="evidence" value="ECO:0007669"/>
    <property type="project" value="UniProtKB-KW"/>
</dbReference>